<dbReference type="EMBL" id="BMIK01000009">
    <property type="protein sequence ID" value="GGC33447.1"/>
    <property type="molecule type" value="Genomic_DNA"/>
</dbReference>
<sequence length="116" mass="13114">MGCGPTGKDTPSSITGTYVNHAEGEYSISDDTLEVSPDGTREHTYRILRRSTFRRIAEDGTHGDPVHQREEWTAVLNPETGALRETRKRRNITVQPESGTLTVEKREYRKITTDQP</sequence>
<accession>A0ABQ1M1L4</accession>
<evidence type="ECO:0000313" key="1">
    <source>
        <dbReference type="EMBL" id="GGC33447.1"/>
    </source>
</evidence>
<organism evidence="1 2">
    <name type="scientific">Parapedobacter defluvii</name>
    <dbReference type="NCBI Taxonomy" id="2045106"/>
    <lineage>
        <taxon>Bacteria</taxon>
        <taxon>Pseudomonadati</taxon>
        <taxon>Bacteroidota</taxon>
        <taxon>Sphingobacteriia</taxon>
        <taxon>Sphingobacteriales</taxon>
        <taxon>Sphingobacteriaceae</taxon>
        <taxon>Parapedobacter</taxon>
    </lineage>
</organism>
<evidence type="ECO:0000313" key="2">
    <source>
        <dbReference type="Proteomes" id="UP000597338"/>
    </source>
</evidence>
<gene>
    <name evidence="1" type="ORF">GCM10011386_26930</name>
</gene>
<proteinExistence type="predicted"/>
<name>A0ABQ1M1L4_9SPHI</name>
<keyword evidence="2" id="KW-1185">Reference proteome</keyword>
<protein>
    <submittedName>
        <fullName evidence="1">Uncharacterized protein</fullName>
    </submittedName>
</protein>
<reference evidence="2" key="1">
    <citation type="journal article" date="2019" name="Int. J. Syst. Evol. Microbiol.">
        <title>The Global Catalogue of Microorganisms (GCM) 10K type strain sequencing project: providing services to taxonomists for standard genome sequencing and annotation.</title>
        <authorList>
            <consortium name="The Broad Institute Genomics Platform"/>
            <consortium name="The Broad Institute Genome Sequencing Center for Infectious Disease"/>
            <person name="Wu L."/>
            <person name="Ma J."/>
        </authorList>
    </citation>
    <scope>NUCLEOTIDE SEQUENCE [LARGE SCALE GENOMIC DNA]</scope>
    <source>
        <strain evidence="2">CGMCC 1.15342</strain>
    </source>
</reference>
<dbReference type="Proteomes" id="UP000597338">
    <property type="component" value="Unassembled WGS sequence"/>
</dbReference>
<comment type="caution">
    <text evidence="1">The sequence shown here is derived from an EMBL/GenBank/DDBJ whole genome shotgun (WGS) entry which is preliminary data.</text>
</comment>